<dbReference type="EMBL" id="OFSN01000001">
    <property type="protein sequence ID" value="SOY40113.1"/>
    <property type="molecule type" value="Genomic_DNA"/>
</dbReference>
<organism evidence="2 3">
    <name type="scientific">Cupriavidus taiwanensis</name>
    <dbReference type="NCBI Taxonomy" id="164546"/>
    <lineage>
        <taxon>Bacteria</taxon>
        <taxon>Pseudomonadati</taxon>
        <taxon>Pseudomonadota</taxon>
        <taxon>Betaproteobacteria</taxon>
        <taxon>Burkholderiales</taxon>
        <taxon>Burkholderiaceae</taxon>
        <taxon>Cupriavidus</taxon>
    </lineage>
</organism>
<evidence type="ECO:0000256" key="1">
    <source>
        <dbReference type="SAM" id="MobiDB-lite"/>
    </source>
</evidence>
<evidence type="ECO:0000313" key="2">
    <source>
        <dbReference type="EMBL" id="SOY40113.1"/>
    </source>
</evidence>
<feature type="compositionally biased region" description="Gly residues" evidence="1">
    <location>
        <begin position="112"/>
        <end position="135"/>
    </location>
</feature>
<reference evidence="2 3" key="1">
    <citation type="submission" date="2018-01" db="EMBL/GenBank/DDBJ databases">
        <authorList>
            <person name="Clerissi C."/>
        </authorList>
    </citation>
    <scope>NUCLEOTIDE SEQUENCE [LARGE SCALE GENOMIC DNA]</scope>
    <source>
        <strain evidence="2">Cupriavidus taiwanensis LMG 19430</strain>
    </source>
</reference>
<dbReference type="AlphaFoldDB" id="A0A975ZVE7"/>
<evidence type="ECO:0000313" key="3">
    <source>
        <dbReference type="Proteomes" id="UP000257016"/>
    </source>
</evidence>
<feature type="region of interest" description="Disordered" evidence="1">
    <location>
        <begin position="112"/>
        <end position="147"/>
    </location>
</feature>
<dbReference type="Proteomes" id="UP000257016">
    <property type="component" value="Unassembled WGS sequence"/>
</dbReference>
<accession>A0A975ZVE7</accession>
<name>A0A975ZVE7_9BURK</name>
<comment type="caution">
    <text evidence="2">The sequence shown here is derived from an EMBL/GenBank/DDBJ whole genome shotgun (WGS) entry which is preliminary data.</text>
</comment>
<protein>
    <submittedName>
        <fullName evidence="2">Uncharacterized protein</fullName>
    </submittedName>
</protein>
<proteinExistence type="predicted"/>
<sequence length="425" mass="45376">MWCNPKYRSWPLGEKKPARNARVFCGCQTGLLGGVGHVVRRGDHVGVRAGIAALGRHHALALEREVVDRIHAFLQARGPGGLVAELRRTGNTGGVAGGADLLVDLLAHFGRGSGRRGSSGRRSGCGSGCRSCRGGGSRRCRGSRGGGFRGCGRCRCRSGRGRRLGELGAAGVGQVDHGAGQFVIGVVVRRAAGTRRHRALAVEYRLHQAVEALADTRGPVAGSTVLGRTRRAGGVAGGADFLVDLFAGLEHARRVGILDFERGDRLDAIVDGFGGGTRAGAFGRAVSDEVDQQDDHDDRHQERRDHDCDQLLRGFDGRLVLGVFVVDVAHTELSVLQETFWPLTLGLLFLALVWPFADHYPAPSGPPALPCGPCLTWVCCHLRTSDCLPDRGPIVADNQPPGFDPGRLVAPMARRARFDANSWRL</sequence>
<feature type="region of interest" description="Disordered" evidence="1">
    <location>
        <begin position="284"/>
        <end position="303"/>
    </location>
</feature>
<gene>
    <name evidence="2" type="ORF">CBM2586_A10078</name>
</gene>